<name>A0A9W9LJC8_9EURO</name>
<dbReference type="GeneID" id="81427954"/>
<sequence length="232" mass="26380">MFSQHDAVLTSHLEMLDSVKAHVTRDDEAFRTVSSMVTKTIQAMNQSKVARKYMLNRKTSDNVFNATPSSSSAPKTNPQPTPTPQFTDTETRGRRKRPRTEKEGTVTPSQERSQEDPRASKRRRDLISFQATEEDPRNASYASSGSLETEDISAEVQRRLRIKEERRWKKETNKPEKRKRESLVSTESVSPGGARHKKKRARTGTDLKRTGEPLTENMDGKTKRSKRPHNGG</sequence>
<keyword evidence="3" id="KW-1185">Reference proteome</keyword>
<comment type="caution">
    <text evidence="2">The sequence shown here is derived from an EMBL/GenBank/DDBJ whole genome shotgun (WGS) entry which is preliminary data.</text>
</comment>
<feature type="region of interest" description="Disordered" evidence="1">
    <location>
        <begin position="166"/>
        <end position="232"/>
    </location>
</feature>
<dbReference type="Proteomes" id="UP001149163">
    <property type="component" value="Unassembled WGS sequence"/>
</dbReference>
<organism evidence="2 3">
    <name type="scientific">Penicillium canariense</name>
    <dbReference type="NCBI Taxonomy" id="189055"/>
    <lineage>
        <taxon>Eukaryota</taxon>
        <taxon>Fungi</taxon>
        <taxon>Dikarya</taxon>
        <taxon>Ascomycota</taxon>
        <taxon>Pezizomycotina</taxon>
        <taxon>Eurotiomycetes</taxon>
        <taxon>Eurotiomycetidae</taxon>
        <taxon>Eurotiales</taxon>
        <taxon>Aspergillaceae</taxon>
        <taxon>Penicillium</taxon>
    </lineage>
</organism>
<proteinExistence type="predicted"/>
<feature type="region of interest" description="Disordered" evidence="1">
    <location>
        <begin position="61"/>
        <end position="152"/>
    </location>
</feature>
<feature type="compositionally biased region" description="Basic and acidic residues" evidence="1">
    <location>
        <begin position="166"/>
        <end position="182"/>
    </location>
</feature>
<evidence type="ECO:0000256" key="1">
    <source>
        <dbReference type="SAM" id="MobiDB-lite"/>
    </source>
</evidence>
<accession>A0A9W9LJC8</accession>
<protein>
    <submittedName>
        <fullName evidence="2">Uncharacterized protein</fullName>
    </submittedName>
</protein>
<reference evidence="2" key="2">
    <citation type="journal article" date="2023" name="IMA Fungus">
        <title>Comparative genomic study of the Penicillium genus elucidates a diverse pangenome and 15 lateral gene transfer events.</title>
        <authorList>
            <person name="Petersen C."/>
            <person name="Sorensen T."/>
            <person name="Nielsen M.R."/>
            <person name="Sondergaard T.E."/>
            <person name="Sorensen J.L."/>
            <person name="Fitzpatrick D.A."/>
            <person name="Frisvad J.C."/>
            <person name="Nielsen K.L."/>
        </authorList>
    </citation>
    <scope>NUCLEOTIDE SEQUENCE</scope>
    <source>
        <strain evidence="2">IBT 26290</strain>
    </source>
</reference>
<dbReference type="OrthoDB" id="4509809at2759"/>
<evidence type="ECO:0000313" key="3">
    <source>
        <dbReference type="Proteomes" id="UP001149163"/>
    </source>
</evidence>
<reference evidence="2" key="1">
    <citation type="submission" date="2022-11" db="EMBL/GenBank/DDBJ databases">
        <authorList>
            <person name="Petersen C."/>
        </authorList>
    </citation>
    <scope>NUCLEOTIDE SEQUENCE</scope>
    <source>
        <strain evidence="2">IBT 26290</strain>
    </source>
</reference>
<gene>
    <name evidence="2" type="ORF">N7482_006653</name>
</gene>
<evidence type="ECO:0000313" key="2">
    <source>
        <dbReference type="EMBL" id="KAJ5159649.1"/>
    </source>
</evidence>
<dbReference type="EMBL" id="JAPQKN010000004">
    <property type="protein sequence ID" value="KAJ5159649.1"/>
    <property type="molecule type" value="Genomic_DNA"/>
</dbReference>
<dbReference type="RefSeq" id="XP_056541207.1">
    <property type="nucleotide sequence ID" value="XM_056688778.1"/>
</dbReference>
<dbReference type="AlphaFoldDB" id="A0A9W9LJC8"/>
<feature type="compositionally biased region" description="Basic residues" evidence="1">
    <location>
        <begin position="223"/>
        <end position="232"/>
    </location>
</feature>
<feature type="compositionally biased region" description="Polar residues" evidence="1">
    <location>
        <begin position="61"/>
        <end position="73"/>
    </location>
</feature>